<proteinExistence type="predicted"/>
<dbReference type="InterPro" id="IPR036397">
    <property type="entry name" value="RNaseH_sf"/>
</dbReference>
<accession>A0A8K0KQL4</accession>
<gene>
    <name evidence="1" type="ORF">J437_LFUL017356</name>
</gene>
<reference evidence="1" key="1">
    <citation type="submission" date="2013-04" db="EMBL/GenBank/DDBJ databases">
        <authorList>
            <person name="Qu J."/>
            <person name="Murali S.C."/>
            <person name="Bandaranaike D."/>
            <person name="Bellair M."/>
            <person name="Blankenburg K."/>
            <person name="Chao H."/>
            <person name="Dinh H."/>
            <person name="Doddapaneni H."/>
            <person name="Downs B."/>
            <person name="Dugan-Rocha S."/>
            <person name="Elkadiri S."/>
            <person name="Gnanaolivu R.D."/>
            <person name="Hernandez B."/>
            <person name="Javaid M."/>
            <person name="Jayaseelan J.C."/>
            <person name="Lee S."/>
            <person name="Li M."/>
            <person name="Ming W."/>
            <person name="Munidasa M."/>
            <person name="Muniz J."/>
            <person name="Nguyen L."/>
            <person name="Ongeri F."/>
            <person name="Osuji N."/>
            <person name="Pu L.-L."/>
            <person name="Puazo M."/>
            <person name="Qu C."/>
            <person name="Quiroz J."/>
            <person name="Raj R."/>
            <person name="Weissenberger G."/>
            <person name="Xin Y."/>
            <person name="Zou X."/>
            <person name="Han Y."/>
            <person name="Richards S."/>
            <person name="Worley K."/>
            <person name="Muzny D."/>
            <person name="Gibbs R."/>
        </authorList>
    </citation>
    <scope>NUCLEOTIDE SEQUENCE</scope>
    <source>
        <strain evidence="1">Sampled in the wild</strain>
    </source>
</reference>
<evidence type="ECO:0000313" key="2">
    <source>
        <dbReference type="Proteomes" id="UP000792457"/>
    </source>
</evidence>
<sequence length="112" mass="12642">MGAGFEARHAAVKEILTDAHKQAQLVLAQKHVDKSIDFWKTVIFSDEKTFSLCPMGQLLYTGHKVHVSTPCMLRRGGEVITRVHKEASNCFFEKCMQQLSWLVRSPDLNPGN</sequence>
<dbReference type="Proteomes" id="UP000792457">
    <property type="component" value="Unassembled WGS sequence"/>
</dbReference>
<dbReference type="Gene3D" id="3.30.420.10">
    <property type="entry name" value="Ribonuclease H-like superfamily/Ribonuclease H"/>
    <property type="match status" value="1"/>
</dbReference>
<protein>
    <submittedName>
        <fullName evidence="1">Uncharacterized protein</fullName>
    </submittedName>
</protein>
<reference evidence="1" key="2">
    <citation type="submission" date="2017-10" db="EMBL/GenBank/DDBJ databases">
        <title>Ladona fulva Genome sequencing and assembly.</title>
        <authorList>
            <person name="Murali S."/>
            <person name="Richards S."/>
            <person name="Bandaranaike D."/>
            <person name="Bellair M."/>
            <person name="Blankenburg K."/>
            <person name="Chao H."/>
            <person name="Dinh H."/>
            <person name="Doddapaneni H."/>
            <person name="Dugan-Rocha S."/>
            <person name="Elkadiri S."/>
            <person name="Gnanaolivu R."/>
            <person name="Hernandez B."/>
            <person name="Skinner E."/>
            <person name="Javaid M."/>
            <person name="Lee S."/>
            <person name="Li M."/>
            <person name="Ming W."/>
            <person name="Munidasa M."/>
            <person name="Muniz J."/>
            <person name="Nguyen L."/>
            <person name="Hughes D."/>
            <person name="Osuji N."/>
            <person name="Pu L.-L."/>
            <person name="Puazo M."/>
            <person name="Qu C."/>
            <person name="Quiroz J."/>
            <person name="Raj R."/>
            <person name="Weissenberger G."/>
            <person name="Xin Y."/>
            <person name="Zou X."/>
            <person name="Han Y."/>
            <person name="Worley K."/>
            <person name="Muzny D."/>
            <person name="Gibbs R."/>
        </authorList>
    </citation>
    <scope>NUCLEOTIDE SEQUENCE</scope>
    <source>
        <strain evidence="1">Sampled in the wild</strain>
    </source>
</reference>
<name>A0A8K0KQL4_LADFU</name>
<comment type="caution">
    <text evidence="1">The sequence shown here is derived from an EMBL/GenBank/DDBJ whole genome shotgun (WGS) entry which is preliminary data.</text>
</comment>
<dbReference type="GO" id="GO:0003676">
    <property type="term" value="F:nucleic acid binding"/>
    <property type="evidence" value="ECO:0007669"/>
    <property type="project" value="InterPro"/>
</dbReference>
<organism evidence="1 2">
    <name type="scientific">Ladona fulva</name>
    <name type="common">Scarce chaser dragonfly</name>
    <name type="synonym">Libellula fulva</name>
    <dbReference type="NCBI Taxonomy" id="123851"/>
    <lineage>
        <taxon>Eukaryota</taxon>
        <taxon>Metazoa</taxon>
        <taxon>Ecdysozoa</taxon>
        <taxon>Arthropoda</taxon>
        <taxon>Hexapoda</taxon>
        <taxon>Insecta</taxon>
        <taxon>Pterygota</taxon>
        <taxon>Palaeoptera</taxon>
        <taxon>Odonata</taxon>
        <taxon>Epiprocta</taxon>
        <taxon>Anisoptera</taxon>
        <taxon>Libelluloidea</taxon>
        <taxon>Libellulidae</taxon>
        <taxon>Ladona</taxon>
    </lineage>
</organism>
<keyword evidence="2" id="KW-1185">Reference proteome</keyword>
<dbReference type="OrthoDB" id="4843387at2759"/>
<dbReference type="EMBL" id="KZ309486">
    <property type="protein sequence ID" value="KAG8239022.1"/>
    <property type="molecule type" value="Genomic_DNA"/>
</dbReference>
<dbReference type="AlphaFoldDB" id="A0A8K0KQL4"/>
<evidence type="ECO:0000313" key="1">
    <source>
        <dbReference type="EMBL" id="KAG8239022.1"/>
    </source>
</evidence>